<protein>
    <recommendedName>
        <fullName evidence="6">Zinc-finger</fullName>
    </recommendedName>
</protein>
<dbReference type="AlphaFoldDB" id="A0A0S4QS62"/>
<evidence type="ECO:0000256" key="1">
    <source>
        <dbReference type="ARBA" id="ARBA00023015"/>
    </source>
</evidence>
<keyword evidence="5" id="KW-1185">Reference proteome</keyword>
<feature type="region of interest" description="Disordered" evidence="3">
    <location>
        <begin position="178"/>
        <end position="215"/>
    </location>
</feature>
<evidence type="ECO:0000313" key="5">
    <source>
        <dbReference type="Proteomes" id="UP000198802"/>
    </source>
</evidence>
<organism evidence="4 5">
    <name type="scientific">Parafrankia irregularis</name>
    <dbReference type="NCBI Taxonomy" id="795642"/>
    <lineage>
        <taxon>Bacteria</taxon>
        <taxon>Bacillati</taxon>
        <taxon>Actinomycetota</taxon>
        <taxon>Actinomycetes</taxon>
        <taxon>Frankiales</taxon>
        <taxon>Frankiaceae</taxon>
        <taxon>Parafrankia</taxon>
    </lineage>
</organism>
<dbReference type="EMBL" id="FAOZ01000011">
    <property type="protein sequence ID" value="CUU57306.1"/>
    <property type="molecule type" value="Genomic_DNA"/>
</dbReference>
<keyword evidence="2" id="KW-0804">Transcription</keyword>
<evidence type="ECO:0000256" key="3">
    <source>
        <dbReference type="SAM" id="MobiDB-lite"/>
    </source>
</evidence>
<reference evidence="5" key="1">
    <citation type="submission" date="2015-11" db="EMBL/GenBank/DDBJ databases">
        <authorList>
            <person name="Varghese N."/>
        </authorList>
    </citation>
    <scope>NUCLEOTIDE SEQUENCE [LARGE SCALE GENOMIC DNA]</scope>
    <source>
        <strain evidence="5">DSM 45899</strain>
    </source>
</reference>
<dbReference type="Proteomes" id="UP000198802">
    <property type="component" value="Unassembled WGS sequence"/>
</dbReference>
<feature type="region of interest" description="Disordered" evidence="3">
    <location>
        <begin position="349"/>
        <end position="377"/>
    </location>
</feature>
<keyword evidence="1" id="KW-0805">Transcription regulation</keyword>
<feature type="compositionally biased region" description="Low complexity" evidence="3">
    <location>
        <begin position="183"/>
        <end position="200"/>
    </location>
</feature>
<sequence length="470" mass="46700">MMTDEHGTQDSDPGWHLTGPGDSDDSGCSELADGTGGIGTGGPGQAGQGRAWRRDAHPDIEVLDAYLDTHPDPPGPGASPGVTASRVDRHLRSCVACQDTLTALRRVRAELARLASMTMPDDVAERIQAALAARSGAAASAGRPAGRPLGTDLADGLDNAADVPAADITPAGIRRMSFVDGASGSRSRPGSGPRSGSRLHGAGGRRGRPAGNRGSGARDWISIAAACVALVAFGAAVLAVRGLTSGTSAETTADAAVAAANPAEAGTFGAAAQPQREALPTVASSAANEAAAAGGTSAAGAGWVLVADTDKVLRPAGVVAHGQQLLAGQLAMTRLAWSALGSRSGATEAAAPTSAATDGAATAASPPPSAGAASADQAAGADQVLATTPESLARVYDTPQLRMCYETLSAQTGGSVIALDRVRFDDQQAIMLVLSVAGQPTTAHLVVIDAHCGSVPIPGAVWYSVNASRG</sequence>
<evidence type="ECO:0000256" key="2">
    <source>
        <dbReference type="ARBA" id="ARBA00023163"/>
    </source>
</evidence>
<dbReference type="Gene3D" id="1.10.10.1320">
    <property type="entry name" value="Anti-sigma factor, zinc-finger domain"/>
    <property type="match status" value="1"/>
</dbReference>
<feature type="region of interest" description="Disordered" evidence="3">
    <location>
        <begin position="1"/>
        <end position="52"/>
    </location>
</feature>
<feature type="compositionally biased region" description="Gly residues" evidence="3">
    <location>
        <begin position="34"/>
        <end position="47"/>
    </location>
</feature>
<dbReference type="InterPro" id="IPR041916">
    <property type="entry name" value="Anti_sigma_zinc_sf"/>
</dbReference>
<evidence type="ECO:0008006" key="6">
    <source>
        <dbReference type="Google" id="ProtNLM"/>
    </source>
</evidence>
<evidence type="ECO:0000313" key="4">
    <source>
        <dbReference type="EMBL" id="CUU57306.1"/>
    </source>
</evidence>
<name>A0A0S4QS62_9ACTN</name>
<gene>
    <name evidence="4" type="ORF">Ga0074812_111142</name>
</gene>
<proteinExistence type="predicted"/>
<accession>A0A0S4QS62</accession>